<dbReference type="Proteomes" id="UP000799764">
    <property type="component" value="Unassembled WGS sequence"/>
</dbReference>
<feature type="compositionally biased region" description="Basic and acidic residues" evidence="1">
    <location>
        <begin position="413"/>
        <end position="431"/>
    </location>
</feature>
<evidence type="ECO:0000259" key="3">
    <source>
        <dbReference type="Pfam" id="PF00149"/>
    </source>
</evidence>
<evidence type="ECO:0000256" key="1">
    <source>
        <dbReference type="SAM" id="MobiDB-lite"/>
    </source>
</evidence>
<keyword evidence="2" id="KW-0732">Signal</keyword>
<feature type="region of interest" description="Disordered" evidence="1">
    <location>
        <begin position="408"/>
        <end position="431"/>
    </location>
</feature>
<dbReference type="EMBL" id="MU001493">
    <property type="protein sequence ID" value="KAF2450646.1"/>
    <property type="molecule type" value="Genomic_DNA"/>
</dbReference>
<protein>
    <submittedName>
        <fullName evidence="4">Metallo-dependent phosphatase</fullName>
    </submittedName>
</protein>
<keyword evidence="5" id="KW-1185">Reference proteome</keyword>
<accession>A0A9P4PUG3</accession>
<dbReference type="SUPFAM" id="SSF56300">
    <property type="entry name" value="Metallo-dependent phosphatases"/>
    <property type="match status" value="1"/>
</dbReference>
<dbReference type="Gene3D" id="3.60.21.10">
    <property type="match status" value="1"/>
</dbReference>
<evidence type="ECO:0000313" key="5">
    <source>
        <dbReference type="Proteomes" id="UP000799764"/>
    </source>
</evidence>
<feature type="domain" description="Calcineurin-like phosphoesterase" evidence="3">
    <location>
        <begin position="38"/>
        <end position="305"/>
    </location>
</feature>
<comment type="caution">
    <text evidence="4">The sequence shown here is derived from an EMBL/GenBank/DDBJ whole genome shotgun (WGS) entry which is preliminary data.</text>
</comment>
<feature type="signal peptide" evidence="2">
    <location>
        <begin position="1"/>
        <end position="16"/>
    </location>
</feature>
<sequence>MKLGQVLVALAATVCAVPFEPRGVDYPGLYFSNGKFEITMFNDLHLGDFGIQDGIQKGTWTDDLTVNVMNKVLDYEHATNLAVLNGDITTCEWLAEKDSYSFLNKAMSPFLNRKLPFAATFGNHDWSATCNTRWMSEHIWKTANHRKNGGQLTFTTNSVAGDPNLVGTTNYFIPLYSKVDGKQVLKMILWFFDSKGGFGYTGDGNNKQEVYGYVHSDVIDWFKRTRDQLENDHGGKNIPSLIFVHIPILITDKYAQAGLISANKMPGIQWHEDLGVQDDKRGILFMQALVDTPGLLGVFSGHDHKTDWCMKWTKTPKPVPAGWPSAAKGGGLNVCFGRHTGYGGYSEVMRGGRHIVVYEDALGGDNAIETWNRLEDGEISGRVMLNSTYGTDKYARVEQDQNNYSDYKANHNIPDHKSTEDEHGKVFRESN</sequence>
<dbReference type="OrthoDB" id="783096at2759"/>
<organism evidence="4 5">
    <name type="scientific">Karstenula rhodostoma CBS 690.94</name>
    <dbReference type="NCBI Taxonomy" id="1392251"/>
    <lineage>
        <taxon>Eukaryota</taxon>
        <taxon>Fungi</taxon>
        <taxon>Dikarya</taxon>
        <taxon>Ascomycota</taxon>
        <taxon>Pezizomycotina</taxon>
        <taxon>Dothideomycetes</taxon>
        <taxon>Pleosporomycetidae</taxon>
        <taxon>Pleosporales</taxon>
        <taxon>Massarineae</taxon>
        <taxon>Didymosphaeriaceae</taxon>
        <taxon>Karstenula</taxon>
    </lineage>
</organism>
<dbReference type="CDD" id="cd07383">
    <property type="entry name" value="MPP_Dcr2"/>
    <property type="match status" value="1"/>
</dbReference>
<dbReference type="GO" id="GO:0016788">
    <property type="term" value="F:hydrolase activity, acting on ester bonds"/>
    <property type="evidence" value="ECO:0007669"/>
    <property type="project" value="TreeGrafter"/>
</dbReference>
<name>A0A9P4PUG3_9PLEO</name>
<dbReference type="Pfam" id="PF00149">
    <property type="entry name" value="Metallophos"/>
    <property type="match status" value="1"/>
</dbReference>
<dbReference type="GO" id="GO:0005737">
    <property type="term" value="C:cytoplasm"/>
    <property type="evidence" value="ECO:0007669"/>
    <property type="project" value="TreeGrafter"/>
</dbReference>
<dbReference type="PANTHER" id="PTHR32440:SF11">
    <property type="entry name" value="METALLOPHOSPHOESTERASE DOMAIN-CONTAINING PROTEIN"/>
    <property type="match status" value="1"/>
</dbReference>
<proteinExistence type="predicted"/>
<dbReference type="AlphaFoldDB" id="A0A9P4PUG3"/>
<dbReference type="PANTHER" id="PTHR32440">
    <property type="entry name" value="PHOSPHATASE DCR2-RELATED-RELATED"/>
    <property type="match status" value="1"/>
</dbReference>
<reference evidence="4" key="1">
    <citation type="journal article" date="2020" name="Stud. Mycol.">
        <title>101 Dothideomycetes genomes: a test case for predicting lifestyles and emergence of pathogens.</title>
        <authorList>
            <person name="Haridas S."/>
            <person name="Albert R."/>
            <person name="Binder M."/>
            <person name="Bloem J."/>
            <person name="Labutti K."/>
            <person name="Salamov A."/>
            <person name="Andreopoulos B."/>
            <person name="Baker S."/>
            <person name="Barry K."/>
            <person name="Bills G."/>
            <person name="Bluhm B."/>
            <person name="Cannon C."/>
            <person name="Castanera R."/>
            <person name="Culley D."/>
            <person name="Daum C."/>
            <person name="Ezra D."/>
            <person name="Gonzalez J."/>
            <person name="Henrissat B."/>
            <person name="Kuo A."/>
            <person name="Liang C."/>
            <person name="Lipzen A."/>
            <person name="Lutzoni F."/>
            <person name="Magnuson J."/>
            <person name="Mondo S."/>
            <person name="Nolan M."/>
            <person name="Ohm R."/>
            <person name="Pangilinan J."/>
            <person name="Park H.-J."/>
            <person name="Ramirez L."/>
            <person name="Alfaro M."/>
            <person name="Sun H."/>
            <person name="Tritt A."/>
            <person name="Yoshinaga Y."/>
            <person name="Zwiers L.-H."/>
            <person name="Turgeon B."/>
            <person name="Goodwin S."/>
            <person name="Spatafora J."/>
            <person name="Crous P."/>
            <person name="Grigoriev I."/>
        </authorList>
    </citation>
    <scope>NUCLEOTIDE SEQUENCE</scope>
    <source>
        <strain evidence="4">CBS 690.94</strain>
    </source>
</reference>
<evidence type="ECO:0000313" key="4">
    <source>
        <dbReference type="EMBL" id="KAF2450646.1"/>
    </source>
</evidence>
<evidence type="ECO:0000256" key="2">
    <source>
        <dbReference type="SAM" id="SignalP"/>
    </source>
</evidence>
<dbReference type="InterPro" id="IPR004843">
    <property type="entry name" value="Calcineurin-like_PHP"/>
</dbReference>
<dbReference type="InterPro" id="IPR029052">
    <property type="entry name" value="Metallo-depent_PP-like"/>
</dbReference>
<gene>
    <name evidence="4" type="ORF">P171DRAFT_451136</name>
</gene>
<feature type="chain" id="PRO_5040397737" evidence="2">
    <location>
        <begin position="17"/>
        <end position="431"/>
    </location>
</feature>